<comment type="subcellular location">
    <subcellularLocation>
        <location evidence="1">Membrane</location>
        <topology evidence="1">Multi-pass membrane protein</topology>
    </subcellularLocation>
</comment>
<dbReference type="PANTHER" id="PTHR11157">
    <property type="entry name" value="FATTY ACID ACYL TRANSFERASE-RELATED"/>
    <property type="match status" value="1"/>
</dbReference>
<reference evidence="11" key="2">
    <citation type="submission" date="2007-04" db="EMBL/GenBank/DDBJ databases">
        <title>The genome of the human body louse.</title>
        <authorList>
            <consortium name="The Human Body Louse Genome Consortium"/>
            <person name="Kirkness E."/>
            <person name="Walenz B."/>
            <person name="Hass B."/>
            <person name="Bruggner R."/>
            <person name="Strausberg R."/>
        </authorList>
    </citation>
    <scope>NUCLEOTIDE SEQUENCE</scope>
    <source>
        <strain evidence="11">USDA</strain>
    </source>
</reference>
<evidence type="ECO:0000256" key="2">
    <source>
        <dbReference type="ARBA" id="ARBA00022516"/>
    </source>
</evidence>
<dbReference type="VEuPathDB" id="VectorBase:PHUM047430"/>
<dbReference type="AlphaFoldDB" id="E0VAZ7"/>
<evidence type="ECO:0000256" key="4">
    <source>
        <dbReference type="ARBA" id="ARBA00022692"/>
    </source>
</evidence>
<dbReference type="EMBL" id="AAZO01000559">
    <property type="status" value="NOT_ANNOTATED_CDS"/>
    <property type="molecule type" value="Genomic_DNA"/>
</dbReference>
<dbReference type="GO" id="GO:0005789">
    <property type="term" value="C:endoplasmic reticulum membrane"/>
    <property type="evidence" value="ECO:0007669"/>
    <property type="project" value="TreeGrafter"/>
</dbReference>
<dbReference type="Pfam" id="PF01151">
    <property type="entry name" value="ELO"/>
    <property type="match status" value="1"/>
</dbReference>
<feature type="transmembrane region" description="Helical" evidence="10">
    <location>
        <begin position="128"/>
        <end position="147"/>
    </location>
</feature>
<keyword evidence="9 10" id="KW-0275">Fatty acid biosynthesis</keyword>
<proteinExistence type="inferred from homology"/>
<feature type="transmembrane region" description="Helical" evidence="10">
    <location>
        <begin position="188"/>
        <end position="208"/>
    </location>
</feature>
<dbReference type="InterPro" id="IPR002076">
    <property type="entry name" value="ELO_fam"/>
</dbReference>
<organism>
    <name type="scientific">Pediculus humanus subsp. corporis</name>
    <name type="common">Body louse</name>
    <dbReference type="NCBI Taxonomy" id="121224"/>
    <lineage>
        <taxon>Eukaryota</taxon>
        <taxon>Metazoa</taxon>
        <taxon>Ecdysozoa</taxon>
        <taxon>Arthropoda</taxon>
        <taxon>Hexapoda</taxon>
        <taxon>Insecta</taxon>
        <taxon>Pterygota</taxon>
        <taxon>Neoptera</taxon>
        <taxon>Paraneoptera</taxon>
        <taxon>Psocodea</taxon>
        <taxon>Troctomorpha</taxon>
        <taxon>Phthiraptera</taxon>
        <taxon>Anoplura</taxon>
        <taxon>Pediculidae</taxon>
        <taxon>Pediculus</taxon>
    </lineage>
</organism>
<keyword evidence="4 10" id="KW-0812">Transmembrane</keyword>
<evidence type="ECO:0000256" key="9">
    <source>
        <dbReference type="ARBA" id="ARBA00023160"/>
    </source>
</evidence>
<keyword evidence="13" id="KW-1185">Reference proteome</keyword>
<dbReference type="GeneID" id="8232752"/>
<evidence type="ECO:0000313" key="11">
    <source>
        <dbReference type="EMBL" id="EEB10553.1"/>
    </source>
</evidence>
<keyword evidence="2 10" id="KW-0444">Lipid biosynthesis</keyword>
<dbReference type="GO" id="GO:0019367">
    <property type="term" value="P:fatty acid elongation, saturated fatty acid"/>
    <property type="evidence" value="ECO:0007669"/>
    <property type="project" value="TreeGrafter"/>
</dbReference>
<feature type="transmembrane region" description="Helical" evidence="10">
    <location>
        <begin position="159"/>
        <end position="176"/>
    </location>
</feature>
<evidence type="ECO:0000256" key="7">
    <source>
        <dbReference type="ARBA" id="ARBA00023098"/>
    </source>
</evidence>
<keyword evidence="7 10" id="KW-0443">Lipid metabolism</keyword>
<keyword evidence="8 10" id="KW-0472">Membrane</keyword>
<dbReference type="STRING" id="121224.E0VAZ7"/>
<evidence type="ECO:0000313" key="12">
    <source>
        <dbReference type="EnsemblMetazoa" id="PHUM047430-PA"/>
    </source>
</evidence>
<name>E0VAZ7_PEDHC</name>
<evidence type="ECO:0000256" key="6">
    <source>
        <dbReference type="ARBA" id="ARBA00022989"/>
    </source>
</evidence>
<dbReference type="Proteomes" id="UP000009046">
    <property type="component" value="Unassembled WGS sequence"/>
</dbReference>
<dbReference type="OMA" id="MCYSSIV"/>
<keyword evidence="3 10" id="KW-0808">Transferase</keyword>
<dbReference type="CTD" id="8232752"/>
<comment type="similarity">
    <text evidence="10">Belongs to the ELO family.</text>
</comment>
<evidence type="ECO:0000313" key="13">
    <source>
        <dbReference type="Proteomes" id="UP000009046"/>
    </source>
</evidence>
<dbReference type="GO" id="GO:0042761">
    <property type="term" value="P:very long-chain fatty acid biosynthetic process"/>
    <property type="evidence" value="ECO:0007669"/>
    <property type="project" value="TreeGrafter"/>
</dbReference>
<sequence>MAGLVKMAIDRYENILDSISDPRVNDWPLMDSPIPTLLMVVTYLYVVTFLGPRLMANRKPFQLKRILVVYNAFQVAFSSLMLWEIFFILRKKDNQVSLLHLYHHSLTPIETWICVKFLAGGHGTFSNLINNIVHVIMYFYYMMSAMGPEYQKYLWWKKHLTTIQLAQFTLVFFHSAQVLVFDCGYPKFIAALLLVHSTIFFALFFDFYQQAYKKKEKVKQT</sequence>
<keyword evidence="5 10" id="KW-0276">Fatty acid metabolism</keyword>
<evidence type="ECO:0000256" key="5">
    <source>
        <dbReference type="ARBA" id="ARBA00022832"/>
    </source>
</evidence>
<dbReference type="GO" id="GO:0030148">
    <property type="term" value="P:sphingolipid biosynthetic process"/>
    <property type="evidence" value="ECO:0007669"/>
    <property type="project" value="TreeGrafter"/>
</dbReference>
<feature type="transmembrane region" description="Helical" evidence="10">
    <location>
        <begin position="67"/>
        <end position="89"/>
    </location>
</feature>
<dbReference type="RefSeq" id="XP_002423291.1">
    <property type="nucleotide sequence ID" value="XM_002423246.1"/>
</dbReference>
<dbReference type="GO" id="GO:0034625">
    <property type="term" value="P:fatty acid elongation, monounsaturated fatty acid"/>
    <property type="evidence" value="ECO:0007669"/>
    <property type="project" value="TreeGrafter"/>
</dbReference>
<dbReference type="InParanoid" id="E0VAZ7"/>
<feature type="transmembrane region" description="Helical" evidence="10">
    <location>
        <begin position="34"/>
        <end position="55"/>
    </location>
</feature>
<comment type="catalytic activity">
    <reaction evidence="10">
        <text>a very-long-chain acyl-CoA + malonyl-CoA + H(+) = a very-long-chain 3-oxoacyl-CoA + CO2 + CoA</text>
        <dbReference type="Rhea" id="RHEA:32727"/>
        <dbReference type="ChEBI" id="CHEBI:15378"/>
        <dbReference type="ChEBI" id="CHEBI:16526"/>
        <dbReference type="ChEBI" id="CHEBI:57287"/>
        <dbReference type="ChEBI" id="CHEBI:57384"/>
        <dbReference type="ChEBI" id="CHEBI:90725"/>
        <dbReference type="ChEBI" id="CHEBI:90736"/>
        <dbReference type="EC" id="2.3.1.199"/>
    </reaction>
</comment>
<evidence type="ECO:0000256" key="10">
    <source>
        <dbReference type="RuleBase" id="RU361115"/>
    </source>
</evidence>
<evidence type="ECO:0000256" key="3">
    <source>
        <dbReference type="ARBA" id="ARBA00022679"/>
    </source>
</evidence>
<dbReference type="EMBL" id="DS235019">
    <property type="protein sequence ID" value="EEB10553.1"/>
    <property type="molecule type" value="Genomic_DNA"/>
</dbReference>
<dbReference type="EnsemblMetazoa" id="PHUM047430-RA">
    <property type="protein sequence ID" value="PHUM047430-PA"/>
    <property type="gene ID" value="PHUM047430"/>
</dbReference>
<dbReference type="EMBL" id="AAZO01000558">
    <property type="status" value="NOT_ANNOTATED_CDS"/>
    <property type="molecule type" value="Genomic_DNA"/>
</dbReference>
<dbReference type="EC" id="2.3.1.199" evidence="10"/>
<keyword evidence="6 10" id="KW-1133">Transmembrane helix</keyword>
<dbReference type="PANTHER" id="PTHR11157:SF22">
    <property type="entry name" value="ELONGATION OF VERY LONG CHAIN FATTY ACIDS PROTEIN"/>
    <property type="match status" value="1"/>
</dbReference>
<dbReference type="HOGENOM" id="CLU_048483_0_1_1"/>
<dbReference type="KEGG" id="phu:Phum_PHUM047430"/>
<protein>
    <recommendedName>
        <fullName evidence="10">Elongation of very long chain fatty acids protein</fullName>
        <ecNumber evidence="10">2.3.1.199</ecNumber>
    </recommendedName>
    <alternativeName>
        <fullName evidence="10">Very-long-chain 3-oxoacyl-CoA synthase</fullName>
    </alternativeName>
</protein>
<dbReference type="eggNOG" id="KOG3071">
    <property type="taxonomic scope" value="Eukaryota"/>
</dbReference>
<dbReference type="OrthoDB" id="434092at2759"/>
<accession>E0VAZ7</accession>
<evidence type="ECO:0000256" key="1">
    <source>
        <dbReference type="ARBA" id="ARBA00004141"/>
    </source>
</evidence>
<reference evidence="12" key="3">
    <citation type="submission" date="2020-05" db="UniProtKB">
        <authorList>
            <consortium name="EnsemblMetazoa"/>
        </authorList>
    </citation>
    <scope>IDENTIFICATION</scope>
    <source>
        <strain evidence="12">USDA</strain>
    </source>
</reference>
<reference evidence="11" key="1">
    <citation type="submission" date="2007-04" db="EMBL/GenBank/DDBJ databases">
        <title>Annotation of Pediculus humanus corporis strain USDA.</title>
        <authorList>
            <person name="Kirkness E."/>
            <person name="Hannick L."/>
            <person name="Hass B."/>
            <person name="Bruggner R."/>
            <person name="Lawson D."/>
            <person name="Bidwell S."/>
            <person name="Joardar V."/>
            <person name="Caler E."/>
            <person name="Walenz B."/>
            <person name="Inman J."/>
            <person name="Schobel S."/>
            <person name="Galinsky K."/>
            <person name="Amedeo P."/>
            <person name="Strausberg R."/>
        </authorList>
    </citation>
    <scope>NUCLEOTIDE SEQUENCE</scope>
    <source>
        <strain evidence="11">USDA</strain>
    </source>
</reference>
<evidence type="ECO:0000256" key="8">
    <source>
        <dbReference type="ARBA" id="ARBA00023136"/>
    </source>
</evidence>
<dbReference type="GO" id="GO:0034626">
    <property type="term" value="P:fatty acid elongation, polyunsaturated fatty acid"/>
    <property type="evidence" value="ECO:0007669"/>
    <property type="project" value="TreeGrafter"/>
</dbReference>
<dbReference type="GO" id="GO:0009922">
    <property type="term" value="F:fatty acid elongase activity"/>
    <property type="evidence" value="ECO:0007669"/>
    <property type="project" value="UniProtKB-EC"/>
</dbReference>
<gene>
    <name evidence="12" type="primary">8232752</name>
    <name evidence="11" type="ORF">Phum_PHUM047430</name>
</gene>